<gene>
    <name evidence="4" type="primary">LOC118425441</name>
</gene>
<evidence type="ECO:0000313" key="3">
    <source>
        <dbReference type="Proteomes" id="UP000001554"/>
    </source>
</evidence>
<feature type="compositionally biased region" description="Low complexity" evidence="1">
    <location>
        <begin position="457"/>
        <end position="468"/>
    </location>
</feature>
<dbReference type="SUPFAM" id="SSF54695">
    <property type="entry name" value="POZ domain"/>
    <property type="match status" value="1"/>
</dbReference>
<dbReference type="InterPro" id="IPR050457">
    <property type="entry name" value="ZnFinger_BTB_dom_contain"/>
</dbReference>
<feature type="region of interest" description="Disordered" evidence="1">
    <location>
        <begin position="820"/>
        <end position="863"/>
    </location>
</feature>
<feature type="region of interest" description="Disordered" evidence="1">
    <location>
        <begin position="281"/>
        <end position="313"/>
    </location>
</feature>
<keyword evidence="3" id="KW-1185">Reference proteome</keyword>
<dbReference type="Proteomes" id="UP000001554">
    <property type="component" value="Chromosome 11"/>
</dbReference>
<dbReference type="GO" id="GO:0000981">
    <property type="term" value="F:DNA-binding transcription factor activity, RNA polymerase II-specific"/>
    <property type="evidence" value="ECO:0000318"/>
    <property type="project" value="GO_Central"/>
</dbReference>
<evidence type="ECO:0000259" key="2">
    <source>
        <dbReference type="PROSITE" id="PS50097"/>
    </source>
</evidence>
<dbReference type="PROSITE" id="PS50097">
    <property type="entry name" value="BTB"/>
    <property type="match status" value="1"/>
</dbReference>
<feature type="region of interest" description="Disordered" evidence="1">
    <location>
        <begin position="550"/>
        <end position="613"/>
    </location>
</feature>
<dbReference type="OMA" id="RYECAKH"/>
<dbReference type="AlphaFoldDB" id="A0A9J7LXI0"/>
<accession>A0A9J7LXI0</accession>
<dbReference type="PANTHER" id="PTHR46105">
    <property type="entry name" value="AGAP004733-PA"/>
    <property type="match status" value="1"/>
</dbReference>
<evidence type="ECO:0000256" key="1">
    <source>
        <dbReference type="SAM" id="MobiDB-lite"/>
    </source>
</evidence>
<dbReference type="KEGG" id="bfo:118425441"/>
<feature type="region of interest" description="Disordered" evidence="1">
    <location>
        <begin position="421"/>
        <end position="487"/>
    </location>
</feature>
<dbReference type="InterPro" id="IPR000210">
    <property type="entry name" value="BTB/POZ_dom"/>
</dbReference>
<dbReference type="CDD" id="cd18186">
    <property type="entry name" value="BTB_POZ_ZBTB_KLHL-like"/>
    <property type="match status" value="1"/>
</dbReference>
<feature type="compositionally biased region" description="Basic residues" evidence="1">
    <location>
        <begin position="470"/>
        <end position="481"/>
    </location>
</feature>
<feature type="region of interest" description="Disordered" evidence="1">
    <location>
        <begin position="138"/>
        <end position="177"/>
    </location>
</feature>
<feature type="compositionally biased region" description="Basic and acidic residues" evidence="1">
    <location>
        <begin position="373"/>
        <end position="384"/>
    </location>
</feature>
<name>A0A9J7LXI0_BRAFL</name>
<feature type="compositionally biased region" description="Polar residues" evidence="1">
    <location>
        <begin position="841"/>
        <end position="850"/>
    </location>
</feature>
<proteinExistence type="predicted"/>
<dbReference type="Pfam" id="PF00651">
    <property type="entry name" value="BTB"/>
    <property type="match status" value="1"/>
</dbReference>
<protein>
    <submittedName>
        <fullName evidence="4">Uncharacterized protein LOC118425441</fullName>
    </submittedName>
</protein>
<organism evidence="3 4">
    <name type="scientific">Branchiostoma floridae</name>
    <name type="common">Florida lancelet</name>
    <name type="synonym">Amphioxus</name>
    <dbReference type="NCBI Taxonomy" id="7739"/>
    <lineage>
        <taxon>Eukaryota</taxon>
        <taxon>Metazoa</taxon>
        <taxon>Chordata</taxon>
        <taxon>Cephalochordata</taxon>
        <taxon>Leptocardii</taxon>
        <taxon>Amphioxiformes</taxon>
        <taxon>Branchiostomatidae</taxon>
        <taxon>Branchiostoma</taxon>
    </lineage>
</organism>
<dbReference type="GO" id="GO:0006357">
    <property type="term" value="P:regulation of transcription by RNA polymerase II"/>
    <property type="evidence" value="ECO:0000318"/>
    <property type="project" value="GO_Central"/>
</dbReference>
<dbReference type="GO" id="GO:0000978">
    <property type="term" value="F:RNA polymerase II cis-regulatory region sequence-specific DNA binding"/>
    <property type="evidence" value="ECO:0000318"/>
    <property type="project" value="GO_Central"/>
</dbReference>
<dbReference type="GeneID" id="118425441"/>
<feature type="region of interest" description="Disordered" evidence="1">
    <location>
        <begin position="889"/>
        <end position="916"/>
    </location>
</feature>
<reference evidence="3" key="1">
    <citation type="journal article" date="2020" name="Nat. Ecol. Evol.">
        <title>Deeply conserved synteny resolves early events in vertebrate evolution.</title>
        <authorList>
            <person name="Simakov O."/>
            <person name="Marletaz F."/>
            <person name="Yue J.X."/>
            <person name="O'Connell B."/>
            <person name="Jenkins J."/>
            <person name="Brandt A."/>
            <person name="Calef R."/>
            <person name="Tung C.H."/>
            <person name="Huang T.K."/>
            <person name="Schmutz J."/>
            <person name="Satoh N."/>
            <person name="Yu J.K."/>
            <person name="Putnam N.H."/>
            <person name="Green R.E."/>
            <person name="Rokhsar D.S."/>
        </authorList>
    </citation>
    <scope>NUCLEOTIDE SEQUENCE [LARGE SCALE GENOMIC DNA]</scope>
    <source>
        <strain evidence="3">S238N-H82</strain>
    </source>
</reference>
<dbReference type="RefSeq" id="XP_035690150.1">
    <property type="nucleotide sequence ID" value="XM_035834257.1"/>
</dbReference>
<reference evidence="4" key="2">
    <citation type="submission" date="2025-08" db="UniProtKB">
        <authorList>
            <consortium name="RefSeq"/>
        </authorList>
    </citation>
    <scope>IDENTIFICATION</scope>
    <source>
        <strain evidence="4">S238N-H82</strain>
        <tissue evidence="4">Testes</tissue>
    </source>
</reference>
<feature type="compositionally biased region" description="Basic and acidic residues" evidence="1">
    <location>
        <begin position="421"/>
        <end position="436"/>
    </location>
</feature>
<feature type="region of interest" description="Disordered" evidence="1">
    <location>
        <begin position="369"/>
        <end position="403"/>
    </location>
</feature>
<dbReference type="PANTHER" id="PTHR46105:SF28">
    <property type="entry name" value="ZINC FINGER PROTEIN 37-LIKE"/>
    <property type="match status" value="1"/>
</dbReference>
<evidence type="ECO:0000313" key="4">
    <source>
        <dbReference type="RefSeq" id="XP_035690150.1"/>
    </source>
</evidence>
<feature type="domain" description="BTB" evidence="2">
    <location>
        <begin position="40"/>
        <end position="107"/>
    </location>
</feature>
<feature type="compositionally biased region" description="Polar residues" evidence="1">
    <location>
        <begin position="304"/>
        <end position="313"/>
    </location>
</feature>
<dbReference type="InterPro" id="IPR011333">
    <property type="entry name" value="SKP1/BTB/POZ_sf"/>
</dbReference>
<feature type="compositionally biased region" description="Polar residues" evidence="1">
    <location>
        <begin position="385"/>
        <end position="401"/>
    </location>
</feature>
<feature type="compositionally biased region" description="Basic and acidic residues" evidence="1">
    <location>
        <begin position="852"/>
        <end position="863"/>
    </location>
</feature>
<dbReference type="OrthoDB" id="10004641at2759"/>
<dbReference type="Gene3D" id="3.30.710.10">
    <property type="entry name" value="Potassium Channel Kv1.1, Chain A"/>
    <property type="match status" value="1"/>
</dbReference>
<sequence length="946" mass="102608">MQEVWKTSKTTMENSLYKSLIHQTAILKQLDAFRVSGRFCDVSVGAGGKTFKCHRVLLAASSSYFESLFVLGQQMHSDYVTFVPLVSASSFEEILRFIYMAEFTISPENAGDLLEAATMLRIQPMVEAISHYDRSLKEGADKSEAPAPHTERSAGRRTKHGTEPRQEEVSLETAKRARLDDYTSPVVGETAVTYVQPRQSAQLQLDTYHSADRQQDSDNVYPEACYLTDTSPSSQYDPDATITVKREREDPGYDAAAWNQERPVGSAGNQRTGVPVRDIRDQDCDQWTPNPLYHDRTRGVLGKENQSGTESTVGKSFQSALEDNIATHGQIFEENLPSENTGNIKLETPPDMVTAGENGDPFDLQVQHGASKAVDKRKGLKESFHGNSSPETANPDASTGPSIGMSAAELLKTLSRRYECAKHQHEQEITDTELQRARPSPPPSENSLFSSWCMEAQPPQTNVQNVQPKKPPKKQRKKQPLVKKAGSDRSQFLAADCLEHPSPQSFGPAQRAAAAAAGPTLAALLESPTSSSPSDKASDAWTEVSMPVLHREPADQHRTPLRLARGSPEGLGQADRPCERNSQGGSALPHDSSGTTSPMEQTLRRAGSQSRKSVNKILSRLLTTDSYRDTCAEENIGGEDWAGIGASQTLRSMCGEYLTTLPQRGMASRGTGTIEVCRGVISGQEKGRRAAMKFPQSAAEGGALGSSSGTSSGFNDDKIKHWTSYDKLSSDKEPHASLKDIQGTSCSTETKYPRIDLPVQGTDQLTATPSHRVSPALLTCSKDTSGSVGDDHWLTASETLRRISSRTCALASSAQVADTRPITGEDSGPVLESAGGLMNQEGPTPSQQVTGIKKEENREAPVPDMREVRPTLGRGQAAGDEDAVRLGRSLRAETSRPLLGPVTGTQGSGTMGNSTSQARYKDFAACDILKSMIHYHGQERQDQAPS</sequence>
<dbReference type="SMART" id="SM00225">
    <property type="entry name" value="BTB"/>
    <property type="match status" value="1"/>
</dbReference>